<dbReference type="InterPro" id="IPR049067">
    <property type="entry name" value="MreB-like_C"/>
</dbReference>
<feature type="domain" description="Actin homologue MreB-like C-terminal" evidence="2">
    <location>
        <begin position="151"/>
        <end position="264"/>
    </location>
</feature>
<dbReference type="Pfam" id="PF17989">
    <property type="entry name" value="ALP_N"/>
    <property type="match status" value="1"/>
</dbReference>
<feature type="domain" description="Actin-like protein N-terminal" evidence="1">
    <location>
        <begin position="4"/>
        <end position="130"/>
    </location>
</feature>
<comment type="caution">
    <text evidence="3">The sequence shown here is derived from an EMBL/GenBank/DDBJ whole genome shotgun (WGS) entry which is preliminary data.</text>
</comment>
<proteinExistence type="predicted"/>
<accession>A0ABT4CTX2</accession>
<dbReference type="RefSeq" id="WP_268051481.1">
    <property type="nucleotide sequence ID" value="NZ_JAPQES010000007.1"/>
</dbReference>
<dbReference type="Gene3D" id="3.30.420.40">
    <property type="match status" value="2"/>
</dbReference>
<evidence type="ECO:0000259" key="1">
    <source>
        <dbReference type="Pfam" id="PF17989"/>
    </source>
</evidence>
<organism evidence="3 4">
    <name type="scientific">Clostridium ganghwense</name>
    <dbReference type="NCBI Taxonomy" id="312089"/>
    <lineage>
        <taxon>Bacteria</taxon>
        <taxon>Bacillati</taxon>
        <taxon>Bacillota</taxon>
        <taxon>Clostridia</taxon>
        <taxon>Eubacteriales</taxon>
        <taxon>Clostridiaceae</taxon>
        <taxon>Clostridium</taxon>
    </lineage>
</organism>
<gene>
    <name evidence="3" type="ORF">OXH55_17805</name>
</gene>
<dbReference type="SUPFAM" id="SSF53067">
    <property type="entry name" value="Actin-like ATPase domain"/>
    <property type="match status" value="2"/>
</dbReference>
<dbReference type="Pfam" id="PF21522">
    <property type="entry name" value="MreB-like_C"/>
    <property type="match status" value="1"/>
</dbReference>
<dbReference type="InterPro" id="IPR040607">
    <property type="entry name" value="ALP_N"/>
</dbReference>
<reference evidence="3" key="1">
    <citation type="submission" date="2022-12" db="EMBL/GenBank/DDBJ databases">
        <authorList>
            <person name="Wang J."/>
        </authorList>
    </citation>
    <scope>NUCLEOTIDE SEQUENCE</scope>
    <source>
        <strain evidence="3">HY-42-06</strain>
    </source>
</reference>
<evidence type="ECO:0000313" key="3">
    <source>
        <dbReference type="EMBL" id="MCY6372487.1"/>
    </source>
</evidence>
<dbReference type="InterPro" id="IPR043129">
    <property type="entry name" value="ATPase_NBD"/>
</dbReference>
<evidence type="ECO:0000313" key="4">
    <source>
        <dbReference type="Proteomes" id="UP001079657"/>
    </source>
</evidence>
<protein>
    <submittedName>
        <fullName evidence="3">ParM/StbA family protein</fullName>
    </submittedName>
</protein>
<dbReference type="EMBL" id="JAPQES010000007">
    <property type="protein sequence ID" value="MCY6372487.1"/>
    <property type="molecule type" value="Genomic_DNA"/>
</dbReference>
<name>A0ABT4CTX2_9CLOT</name>
<sequence length="295" mass="33424">MLIGIDLGNYGVKTSERVSFLSKISDVENFTGENEVIYEGRKLYVGEGEFSTDWNKSMKGSTLPLLFTSLAKSSKENIFQVVLGLPIQQYKQNKEKFKELIEENRGKTLIIDGKSRDIIISNIEIAPEGASAYYNLSIENKKLIGNKPLTIVDIGGRTTDVCLFKDKKIKGFKTIPVGMLNIYTDIVTEVNSRFTESFKLEEGESILKDGLFLYGEQQNMSFIKPILQRHFNSIYKELQLNFEISKGYVLLTGGGSLTLRRAFQNRLKNLIVSNDPVYDNVIGFKKVGEQLWLEK</sequence>
<evidence type="ECO:0000259" key="2">
    <source>
        <dbReference type="Pfam" id="PF21522"/>
    </source>
</evidence>
<keyword evidence="4" id="KW-1185">Reference proteome</keyword>
<dbReference type="Proteomes" id="UP001079657">
    <property type="component" value="Unassembled WGS sequence"/>
</dbReference>